<comment type="caution">
    <text evidence="1">The sequence shown here is derived from an EMBL/GenBank/DDBJ whole genome shotgun (WGS) entry which is preliminary data.</text>
</comment>
<organism evidence="1 2">
    <name type="scientific">Scortum barcoo</name>
    <name type="common">barcoo grunter</name>
    <dbReference type="NCBI Taxonomy" id="214431"/>
    <lineage>
        <taxon>Eukaryota</taxon>
        <taxon>Metazoa</taxon>
        <taxon>Chordata</taxon>
        <taxon>Craniata</taxon>
        <taxon>Vertebrata</taxon>
        <taxon>Euteleostomi</taxon>
        <taxon>Actinopterygii</taxon>
        <taxon>Neopterygii</taxon>
        <taxon>Teleostei</taxon>
        <taxon>Neoteleostei</taxon>
        <taxon>Acanthomorphata</taxon>
        <taxon>Eupercaria</taxon>
        <taxon>Centrarchiformes</taxon>
        <taxon>Terapontoidei</taxon>
        <taxon>Terapontidae</taxon>
        <taxon>Scortum</taxon>
    </lineage>
</organism>
<reference evidence="1" key="1">
    <citation type="submission" date="2022-04" db="EMBL/GenBank/DDBJ databases">
        <title>Jade perch genome.</title>
        <authorList>
            <person name="Chao B."/>
        </authorList>
    </citation>
    <scope>NUCLEOTIDE SEQUENCE</scope>
    <source>
        <strain evidence="1">CB-2022</strain>
    </source>
</reference>
<gene>
    <name evidence="1" type="ORF">L3Q82_010481</name>
</gene>
<dbReference type="Proteomes" id="UP000831701">
    <property type="component" value="Chromosome 12"/>
</dbReference>
<accession>A0ACB8WF95</accession>
<keyword evidence="2" id="KW-1185">Reference proteome</keyword>
<proteinExistence type="predicted"/>
<dbReference type="EMBL" id="CM041542">
    <property type="protein sequence ID" value="KAI3365393.1"/>
    <property type="molecule type" value="Genomic_DNA"/>
</dbReference>
<protein>
    <submittedName>
        <fullName evidence="1">Uncharacterized protein</fullName>
    </submittedName>
</protein>
<evidence type="ECO:0000313" key="1">
    <source>
        <dbReference type="EMBL" id="KAI3365393.1"/>
    </source>
</evidence>
<evidence type="ECO:0000313" key="2">
    <source>
        <dbReference type="Proteomes" id="UP000831701"/>
    </source>
</evidence>
<sequence length="375" mass="42603">MGIDRRRRASLALTLNFLALFLAVSALTTSYWCEGTRKVVKPFCTGPVTTKQSFCIRFNSSNINDTRLVQYIWETGEDKYVMRKFHTGIWFSCEQNINMTGEFWRGETGPERSGQGARCVMERADTHRSPASPGTFHKKCEKCRSFLYVAPSNERVPSALRPCWKLFFTRVLRVQPNHQAELSPLSTGVLWLCIVAECLYILLLATGGILMSIEVCHFGNVIDGLKLNAFAAIFTVLSGLLGMVAHMMFTTAFQLTVSLGPEDWKPQTWDYSWSYILAWSSFTACMASSVTTINRYTKTILEFKHKRRNIEKNLKIKQKLLELDSPEQVWDMYISSVPSTAEELLDLSSNGRKLSNTSIFLDLNDLPDPQGEEYC</sequence>
<name>A0ACB8WF95_9TELE</name>